<dbReference type="SMART" id="SM00976">
    <property type="entry name" value="Telo_bind"/>
    <property type="match status" value="1"/>
</dbReference>
<comment type="caution">
    <text evidence="3">The sequence shown here is derived from an EMBL/GenBank/DDBJ whole genome shotgun (WGS) entry which is preliminary data.</text>
</comment>
<feature type="compositionally biased region" description="Low complexity" evidence="1">
    <location>
        <begin position="1332"/>
        <end position="1342"/>
    </location>
</feature>
<feature type="compositionally biased region" description="Basic and acidic residues" evidence="1">
    <location>
        <begin position="878"/>
        <end position="897"/>
    </location>
</feature>
<accession>A0A8H4LDV2</accession>
<feature type="compositionally biased region" description="Polar residues" evidence="1">
    <location>
        <begin position="1359"/>
        <end position="1388"/>
    </location>
</feature>
<feature type="compositionally biased region" description="Basic and acidic residues" evidence="1">
    <location>
        <begin position="1343"/>
        <end position="1358"/>
    </location>
</feature>
<feature type="compositionally biased region" description="Basic and acidic residues" evidence="1">
    <location>
        <begin position="818"/>
        <end position="830"/>
    </location>
</feature>
<dbReference type="Pfam" id="PF02765">
    <property type="entry name" value="POT1"/>
    <property type="match status" value="1"/>
</dbReference>
<feature type="region of interest" description="Disordered" evidence="1">
    <location>
        <begin position="133"/>
        <end position="162"/>
    </location>
</feature>
<dbReference type="InterPro" id="IPR012340">
    <property type="entry name" value="NA-bd_OB-fold"/>
</dbReference>
<dbReference type="OrthoDB" id="5363079at2759"/>
<dbReference type="Gene3D" id="2.40.50.140">
    <property type="entry name" value="Nucleic acid-binding proteins"/>
    <property type="match status" value="1"/>
</dbReference>
<gene>
    <name evidence="3" type="ORF">FALBO_7284</name>
</gene>
<dbReference type="SUPFAM" id="SSF50249">
    <property type="entry name" value="Nucleic acid-binding proteins"/>
    <property type="match status" value="1"/>
</dbReference>
<dbReference type="Proteomes" id="UP000554235">
    <property type="component" value="Unassembled WGS sequence"/>
</dbReference>
<sequence length="1576" mass="170672">MADRPPPAERLRDGELTAIASLSPGISDQNKRIVDGTITIKWPFSFLNKSIAFLLAERDFRLRREKGQVRVLFRGAAGKAIADASLGGGDEIRLSLEGVKWEKNETHTQVAGSTLEWQLEFANRLTLSIRRPDSEEQEEAIIDVDSPETEPEATNGQVESAVPIETTTTNPDLAIPTPQSPEIAVPAKRGAPFSTLEPQEFASPAFLKRARVSYGSLFEGGLDIFDDDVSKKTKSKRRTRFSLPANAWRYNSQSPSPEPEEVPQEADENSQADASPQQNGQVEDTPMLTPPRPSMIDQGCQTVDVDFTPMASVQVLAESRPTFGFPLATPTPLPRTRPIEADNATLGHSIQLQGDSEVHQDIHQETPTDLLGHSGHIDTGITFGFTPQTVLFPTAPGLFPSGHEHDATPESPTRGARVEEYPAEFLDAPQLPPNNLDAHSALSSHDSHISPQPVDGHVSSDTEPALHPTFGAVTQPSLSPWATEASPGPLSTAIASTDVENPVEILSSSPLRERGSSEERPSSPRGENQGESLGTNPSPEPALEEPSSEAEHYRDGGDEPGDDYDLRNYDRAHDDDDDVESSEEEQDVNNDDSEAQIMNPEEDEADEDEEVDEQEEEELDEAADGYEEEMYEERYEEEAEEYAGSEIDAEGEYYSDEEGSYDEEEDEEEDGAETAAVPSRVVAPQEPVFISLLSDSEDEDEPVSQSKPEPGPELADNPRSPPEDEQRVEVEEKTEAEPVTQAKTPEFVSPLKQSPRSTPDEMDQASKMEDDSHDNPEEPGSNQGHDLPTAGEVGDDTEKSHDSAAPDTTRDEDLEFSAQHKETTDGESAHKSPPIQSPPGMPEQETQEEQGEEEPKAAPEKTQSGDLEMDDAPALAEVSKDDAERENIGMDRPDEAHPAATEEPTEAMDIDETHETPGNKDDGPTPTTSLDIADTTIVVSEEVHGTITEGAPRSLTSDKVALVEEKVFAETRATPENGVEPSKSPAAPAVGMSLAREGAGATPGDREEVVEVEAESPERVESPDATMQEASLEATAKSGPQPTVTVAPIGNSEGAAEEANGGSDGHLAADGQISPPATQVSHAQPLQNSGEEALLFSQATSFMSIDEHGAHLPTPGETQQVDEVDMADSLLTTNHNNHADEDDVGPEDQIMAEILQHSPVQQDAPKFASPAECSPTMSLPKSSPRTGLTEEPHDTPSRNPQRAPEASGPAKSLRSRRRRSTKSSDQGDASQLDPSILLARGSAAPSHGDRDVKHISPTGSVRMTRSRADREDPSIQLARASMQTEEPKTRTKRKATTDGESIVSANSSPGSLRVTRQRVDHGDPSILLAKGSSPSTRQTRSRPTPDHRRETPKRETRSASRSLQLQENTPGASSTALKSPSIAGSTATAAEDESVGALKLQLLKTLRTSLPDYLSLKLLRNSLNKTTDILAIATATPAQPYRPKHGPRDYMLTLNLTDPSVAPTGVSVAHIFRQHQYTLPIVHAGDVVLLRRVNVVSMKGRGFGVRSGDASAWAVFEKADEEMLPQIKGPPMEIAEDEVKYAEGLRRWWSLQDDKAMEKIERASRKVTEAGKEDTK</sequence>
<feature type="compositionally biased region" description="Polar residues" evidence="1">
    <location>
        <begin position="271"/>
        <end position="282"/>
    </location>
</feature>
<feature type="compositionally biased region" description="Acidic residues" evidence="1">
    <location>
        <begin position="575"/>
        <end position="672"/>
    </location>
</feature>
<proteinExistence type="predicted"/>
<feature type="compositionally biased region" description="Basic and acidic residues" evidence="1">
    <location>
        <begin position="721"/>
        <end position="736"/>
    </location>
</feature>
<reference evidence="3 4" key="1">
    <citation type="submission" date="2020-01" db="EMBL/GenBank/DDBJ databases">
        <title>Identification and distribution of gene clusters putatively required for synthesis of sphingolipid metabolism inhibitors in phylogenetically diverse species of the filamentous fungus Fusarium.</title>
        <authorList>
            <person name="Kim H.-S."/>
            <person name="Busman M."/>
            <person name="Brown D.W."/>
            <person name="Divon H."/>
            <person name="Uhlig S."/>
            <person name="Proctor R.H."/>
        </authorList>
    </citation>
    <scope>NUCLEOTIDE SEQUENCE [LARGE SCALE GENOMIC DNA]</scope>
    <source>
        <strain evidence="3 4">NRRL 20459</strain>
    </source>
</reference>
<feature type="compositionally biased region" description="Acidic residues" evidence="1">
    <location>
        <begin position="135"/>
        <end position="151"/>
    </location>
</feature>
<feature type="compositionally biased region" description="Basic and acidic residues" evidence="1">
    <location>
        <begin position="796"/>
        <end position="811"/>
    </location>
</feature>
<feature type="region of interest" description="Disordered" evidence="1">
    <location>
        <begin position="1107"/>
        <end position="1390"/>
    </location>
</feature>
<dbReference type="InterPro" id="IPR011564">
    <property type="entry name" value="Telomer_end-bd_POT1/Cdc13"/>
</dbReference>
<keyword evidence="4" id="KW-1185">Reference proteome</keyword>
<protein>
    <recommendedName>
        <fullName evidence="2">Telomeric single stranded DNA binding POT1/Cdc13 domain-containing protein</fullName>
    </recommendedName>
</protein>
<feature type="compositionally biased region" description="Basic and acidic residues" evidence="1">
    <location>
        <begin position="511"/>
        <end position="522"/>
    </location>
</feature>
<feature type="domain" description="Telomeric single stranded DNA binding POT1/Cdc13" evidence="2">
    <location>
        <begin position="1413"/>
        <end position="1550"/>
    </location>
</feature>
<evidence type="ECO:0000256" key="1">
    <source>
        <dbReference type="SAM" id="MobiDB-lite"/>
    </source>
</evidence>
<feature type="region of interest" description="Disordered" evidence="1">
    <location>
        <begin position="427"/>
        <end position="931"/>
    </location>
</feature>
<feature type="compositionally biased region" description="Polar residues" evidence="1">
    <location>
        <begin position="1175"/>
        <end position="1186"/>
    </location>
</feature>
<feature type="region of interest" description="Disordered" evidence="1">
    <location>
        <begin position="231"/>
        <end position="294"/>
    </location>
</feature>
<dbReference type="EMBL" id="JAADYS010000964">
    <property type="protein sequence ID" value="KAF4465853.1"/>
    <property type="molecule type" value="Genomic_DNA"/>
</dbReference>
<name>A0A8H4LDV2_9HYPO</name>
<feature type="region of interest" description="Disordered" evidence="1">
    <location>
        <begin position="996"/>
        <end position="1091"/>
    </location>
</feature>
<feature type="compositionally biased region" description="Basic and acidic residues" evidence="1">
    <location>
        <begin position="764"/>
        <end position="776"/>
    </location>
</feature>
<dbReference type="GO" id="GO:0000781">
    <property type="term" value="C:chromosome, telomeric region"/>
    <property type="evidence" value="ECO:0007669"/>
    <property type="project" value="InterPro"/>
</dbReference>
<feature type="compositionally biased region" description="Acidic residues" evidence="1">
    <location>
        <begin position="258"/>
        <end position="270"/>
    </location>
</feature>
<evidence type="ECO:0000259" key="2">
    <source>
        <dbReference type="SMART" id="SM00976"/>
    </source>
</evidence>
<feature type="compositionally biased region" description="Polar residues" evidence="1">
    <location>
        <begin position="1075"/>
        <end position="1090"/>
    </location>
</feature>
<feature type="compositionally biased region" description="Basic and acidic residues" evidence="1">
    <location>
        <begin position="911"/>
        <end position="923"/>
    </location>
</feature>
<dbReference type="GO" id="GO:0003677">
    <property type="term" value="F:DNA binding"/>
    <property type="evidence" value="ECO:0007669"/>
    <property type="project" value="InterPro"/>
</dbReference>
<dbReference type="CDD" id="cd04497">
    <property type="entry name" value="hPOT1_OB1_like"/>
    <property type="match status" value="1"/>
</dbReference>
<organism evidence="3 4">
    <name type="scientific">Fusarium albosuccineum</name>
    <dbReference type="NCBI Taxonomy" id="1237068"/>
    <lineage>
        <taxon>Eukaryota</taxon>
        <taxon>Fungi</taxon>
        <taxon>Dikarya</taxon>
        <taxon>Ascomycota</taxon>
        <taxon>Pezizomycotina</taxon>
        <taxon>Sordariomycetes</taxon>
        <taxon>Hypocreomycetidae</taxon>
        <taxon>Hypocreales</taxon>
        <taxon>Nectriaceae</taxon>
        <taxon>Fusarium</taxon>
        <taxon>Fusarium decemcellulare species complex</taxon>
    </lineage>
</organism>
<feature type="compositionally biased region" description="Basic and acidic residues" evidence="1">
    <location>
        <begin position="564"/>
        <end position="574"/>
    </location>
</feature>
<dbReference type="GO" id="GO:0000723">
    <property type="term" value="P:telomere maintenance"/>
    <property type="evidence" value="ECO:0007669"/>
    <property type="project" value="InterPro"/>
</dbReference>
<evidence type="ECO:0000313" key="3">
    <source>
        <dbReference type="EMBL" id="KAF4465853.1"/>
    </source>
</evidence>
<evidence type="ECO:0000313" key="4">
    <source>
        <dbReference type="Proteomes" id="UP000554235"/>
    </source>
</evidence>